<dbReference type="EMBL" id="PCWQ01000007">
    <property type="protein sequence ID" value="PIR06965.1"/>
    <property type="molecule type" value="Genomic_DNA"/>
</dbReference>
<dbReference type="PANTHER" id="PTHR43713:SF3">
    <property type="entry name" value="GLUTAMATE-1-SEMIALDEHYDE 2,1-AMINOMUTASE 1, CHLOROPLASTIC-RELATED"/>
    <property type="match status" value="1"/>
</dbReference>
<dbReference type="Gene3D" id="3.90.1150.10">
    <property type="entry name" value="Aspartate Aminotransferase, domain 1"/>
    <property type="match status" value="1"/>
</dbReference>
<dbReference type="AlphaFoldDB" id="A0A2H0NFM7"/>
<dbReference type="Pfam" id="PF00202">
    <property type="entry name" value="Aminotran_3"/>
    <property type="match status" value="1"/>
</dbReference>
<evidence type="ECO:0000256" key="1">
    <source>
        <dbReference type="ARBA" id="ARBA00001933"/>
    </source>
</evidence>
<keyword evidence="4" id="KW-0032">Aminotransferase</keyword>
<dbReference type="GO" id="GO:0030170">
    <property type="term" value="F:pyridoxal phosphate binding"/>
    <property type="evidence" value="ECO:0007669"/>
    <property type="project" value="InterPro"/>
</dbReference>
<organism evidence="4 5">
    <name type="scientific">Candidatus Komeilibacteria bacterium CG11_big_fil_rev_8_21_14_0_20_36_20</name>
    <dbReference type="NCBI Taxonomy" id="1974477"/>
    <lineage>
        <taxon>Bacteria</taxon>
        <taxon>Candidatus Komeiliibacteriota</taxon>
    </lineage>
</organism>
<dbReference type="InterPro" id="IPR015422">
    <property type="entry name" value="PyrdxlP-dep_Trfase_small"/>
</dbReference>
<dbReference type="InterPro" id="IPR015421">
    <property type="entry name" value="PyrdxlP-dep_Trfase_major"/>
</dbReference>
<dbReference type="PANTHER" id="PTHR43713">
    <property type="entry name" value="GLUTAMATE-1-SEMIALDEHYDE 2,1-AMINOMUTASE"/>
    <property type="match status" value="1"/>
</dbReference>
<keyword evidence="2 3" id="KW-0663">Pyridoxal phosphate</keyword>
<comment type="caution">
    <text evidence="4">The sequence shown here is derived from an EMBL/GenBank/DDBJ whole genome shotgun (WGS) entry which is preliminary data.</text>
</comment>
<evidence type="ECO:0000256" key="2">
    <source>
        <dbReference type="ARBA" id="ARBA00022898"/>
    </source>
</evidence>
<evidence type="ECO:0000313" key="5">
    <source>
        <dbReference type="Proteomes" id="UP000230564"/>
    </source>
</evidence>
<dbReference type="Gene3D" id="3.40.640.10">
    <property type="entry name" value="Type I PLP-dependent aspartate aminotransferase-like (Major domain)"/>
    <property type="match status" value="1"/>
</dbReference>
<dbReference type="InterPro" id="IPR015424">
    <property type="entry name" value="PyrdxlP-dep_Trfase"/>
</dbReference>
<name>A0A2H0NFM7_9BACT</name>
<comment type="cofactor">
    <cofactor evidence="1">
        <name>pyridoxal 5'-phosphate</name>
        <dbReference type="ChEBI" id="CHEBI:597326"/>
    </cofactor>
</comment>
<protein>
    <submittedName>
        <fullName evidence="4">Aminotransferase class III</fullName>
    </submittedName>
</protein>
<gene>
    <name evidence="4" type="ORF">COV55_00890</name>
</gene>
<dbReference type="InterPro" id="IPR005814">
    <property type="entry name" value="Aminotrans_3"/>
</dbReference>
<proteinExistence type="inferred from homology"/>
<reference evidence="4 5" key="1">
    <citation type="submission" date="2017-09" db="EMBL/GenBank/DDBJ databases">
        <title>Depth-based differentiation of microbial function through sediment-hosted aquifers and enrichment of novel symbionts in the deep terrestrial subsurface.</title>
        <authorList>
            <person name="Probst A.J."/>
            <person name="Ladd B."/>
            <person name="Jarett J.K."/>
            <person name="Geller-Mcgrath D.E."/>
            <person name="Sieber C.M."/>
            <person name="Emerson J.B."/>
            <person name="Anantharaman K."/>
            <person name="Thomas B.C."/>
            <person name="Malmstrom R."/>
            <person name="Stieglmeier M."/>
            <person name="Klingl A."/>
            <person name="Woyke T."/>
            <person name="Ryan C.M."/>
            <person name="Banfield J.F."/>
        </authorList>
    </citation>
    <scope>NUCLEOTIDE SEQUENCE [LARGE SCALE GENOMIC DNA]</scope>
    <source>
        <strain evidence="4">CG11_big_fil_rev_8_21_14_0_20_36_20</strain>
    </source>
</reference>
<dbReference type="Proteomes" id="UP000230564">
    <property type="component" value="Unassembled WGS sequence"/>
</dbReference>
<dbReference type="SUPFAM" id="SSF53383">
    <property type="entry name" value="PLP-dependent transferases"/>
    <property type="match status" value="1"/>
</dbReference>
<keyword evidence="4" id="KW-0808">Transferase</keyword>
<evidence type="ECO:0000256" key="3">
    <source>
        <dbReference type="RuleBase" id="RU003560"/>
    </source>
</evidence>
<accession>A0A2H0NFM7</accession>
<evidence type="ECO:0000313" key="4">
    <source>
        <dbReference type="EMBL" id="PIR06965.1"/>
    </source>
</evidence>
<dbReference type="GO" id="GO:0008483">
    <property type="term" value="F:transaminase activity"/>
    <property type="evidence" value="ECO:0007669"/>
    <property type="project" value="UniProtKB-KW"/>
</dbReference>
<sequence>MKSTKGVLLWNEAKKIIPGGTQLLSKRSEMFLPEHWPSYFKKAEGVKVWDLDGNEYIDTYASVGACILGYADPDVNEAVEKVIRSGSICTLNSPEDVELAKLLCKLHPWAEMVRYTRGGGEAMAVAVRIARAYSGKDKIAFCGYHGWHDWYLAANLFNDKHLDGHLLAGLEPRGVPRGLAGTAIPFHYNKIKELEDIVLKNNDIGAIVMEPLRNDEPEDDFLKKIRNLADKIGAVLIFDEVTIAWRLNVGGAHLKYDVNPDIAVFAKGMSNGFPMAAIIGNRNVMQAAQTSFISSSYWTERVGPMAAITTIKKMIDKDVPKQLDKIGRLIIKGLKTSAENSGLKLKISGLPPLIHLFFDYGKDSQAIRTLFTQEMLKRGVLASATIYVSYSLTEDYAKLYVKAAEKVCNLLEQAVVSHKLYDLLEGPVVHSSFERLS</sequence>
<comment type="similarity">
    <text evidence="3">Belongs to the class-III pyridoxal-phosphate-dependent aminotransferase family.</text>
</comment>